<dbReference type="EMBL" id="JASNQZ010000006">
    <property type="protein sequence ID" value="KAL0956137.1"/>
    <property type="molecule type" value="Genomic_DNA"/>
</dbReference>
<comment type="caution">
    <text evidence="1">The sequence shown here is derived from an EMBL/GenBank/DDBJ whole genome shotgun (WGS) entry which is preliminary data.</text>
</comment>
<organism evidence="1 2">
    <name type="scientific">Hohenbuehelia grisea</name>
    <dbReference type="NCBI Taxonomy" id="104357"/>
    <lineage>
        <taxon>Eukaryota</taxon>
        <taxon>Fungi</taxon>
        <taxon>Dikarya</taxon>
        <taxon>Basidiomycota</taxon>
        <taxon>Agaricomycotina</taxon>
        <taxon>Agaricomycetes</taxon>
        <taxon>Agaricomycetidae</taxon>
        <taxon>Agaricales</taxon>
        <taxon>Pleurotineae</taxon>
        <taxon>Pleurotaceae</taxon>
        <taxon>Hohenbuehelia</taxon>
    </lineage>
</organism>
<keyword evidence="2" id="KW-1185">Reference proteome</keyword>
<evidence type="ECO:0000313" key="1">
    <source>
        <dbReference type="EMBL" id="KAL0956137.1"/>
    </source>
</evidence>
<reference evidence="2" key="1">
    <citation type="submission" date="2024-06" db="EMBL/GenBank/DDBJ databases">
        <title>Multi-omics analyses provide insights into the biosynthesis of the anticancer antibiotic pleurotin in Hohenbuehelia grisea.</title>
        <authorList>
            <person name="Weaver J.A."/>
            <person name="Alberti F."/>
        </authorList>
    </citation>
    <scope>NUCLEOTIDE SEQUENCE [LARGE SCALE GENOMIC DNA]</scope>
    <source>
        <strain evidence="2">T-177</strain>
    </source>
</reference>
<evidence type="ECO:0000313" key="2">
    <source>
        <dbReference type="Proteomes" id="UP001556367"/>
    </source>
</evidence>
<proteinExistence type="predicted"/>
<evidence type="ECO:0008006" key="3">
    <source>
        <dbReference type="Google" id="ProtNLM"/>
    </source>
</evidence>
<protein>
    <recommendedName>
        <fullName evidence="3">Mediator of RNA polymerase II transcription subunit 1</fullName>
    </recommendedName>
</protein>
<accession>A0ABR3JKT7</accession>
<gene>
    <name evidence="1" type="ORF">HGRIS_002303</name>
</gene>
<sequence>MASSSSNLRPTLLTTLQKFSTHDGLPESSSHPFASSSEHHSALLQDLINTTFQISHSLNVFSTISTSNPKIVSLSREYAGMASILSTTDRNTKQLIANIRKRRGHKYGEDIPFGRENIVNWCISRLEAWGIAAGMETFAERREGGVSIIIGGKVIVVDIEMTIDIVDLSKPAIDVVGVKTSYALPNTSSPNGRSMSLDGFLVDTIQAFLQEVQKPEELVMPLEAARLGKVIADQLSYLVVLDKLATRKDDGGFRWFIDTDQLASLVEDIAKQEGDVIAPSLSTSHTPLDIYVLRAHTLPLPYLVRPSVSFLVHLTPAMYLTLRRSSPESPSFEASSNIPQLDIPMSHLRSQLRSYPVGATVATLFLETSTDPQLFPPPMAMPTFASRPTFPLVSSAAEIEHLLPQIVTLPHSIADPGGPTVSSEEFTWVLEFTGNGRLPGVIMSQARMLDIELLTNPMASMDQLPEMTYVTGSWVDLLLNPGSQASPERYTALYRSPTSAHPPLQLRLTVPQEPGFLLERIRVNGIKEIWGILEIVKEQCWLNAILTTCTWTAEGLQSTLDEPPEDPAATEDDLQAILTGTMTPRRIPVNVNITSSSNDLFGDPMEFDYMAMSEAKQDRPRIEMTSPERPPISGLVTISVTLDETQPRGVKVKVRGAVGADLNQADLEEVARRGGTLGLPGKAWASVRSSI</sequence>
<dbReference type="Proteomes" id="UP001556367">
    <property type="component" value="Unassembled WGS sequence"/>
</dbReference>
<name>A0ABR3JKT7_9AGAR</name>